<proteinExistence type="predicted"/>
<dbReference type="SUPFAM" id="SSF47598">
    <property type="entry name" value="Ribbon-helix-helix"/>
    <property type="match status" value="1"/>
</dbReference>
<organism evidence="3 4">
    <name type="scientific">Leptospira ilyithenensis</name>
    <dbReference type="NCBI Taxonomy" id="2484901"/>
    <lineage>
        <taxon>Bacteria</taxon>
        <taxon>Pseudomonadati</taxon>
        <taxon>Spirochaetota</taxon>
        <taxon>Spirochaetia</taxon>
        <taxon>Leptospirales</taxon>
        <taxon>Leptospiraceae</taxon>
        <taxon>Leptospira</taxon>
    </lineage>
</organism>
<protein>
    <submittedName>
        <fullName evidence="3">CopG family transcriptional regulator</fullName>
    </submittedName>
</protein>
<dbReference type="EMBL" id="RQHV01000027">
    <property type="protein sequence ID" value="TGN13707.1"/>
    <property type="molecule type" value="Genomic_DNA"/>
</dbReference>
<evidence type="ECO:0000256" key="1">
    <source>
        <dbReference type="SAM" id="MobiDB-lite"/>
    </source>
</evidence>
<accession>A0A4R9LTL2</accession>
<dbReference type="OrthoDB" id="7063628at2"/>
<dbReference type="InterPro" id="IPR010985">
    <property type="entry name" value="Ribbon_hlx_hlx"/>
</dbReference>
<dbReference type="InterPro" id="IPR013321">
    <property type="entry name" value="Arc_rbn_hlx_hlx"/>
</dbReference>
<evidence type="ECO:0000313" key="4">
    <source>
        <dbReference type="Proteomes" id="UP000298264"/>
    </source>
</evidence>
<feature type="domain" description="Ribbon-helix-helix protein CopG" evidence="2">
    <location>
        <begin position="2"/>
        <end position="38"/>
    </location>
</feature>
<dbReference type="Proteomes" id="UP000298264">
    <property type="component" value="Unassembled WGS sequence"/>
</dbReference>
<name>A0A4R9LTL2_9LEPT</name>
<evidence type="ECO:0000259" key="2">
    <source>
        <dbReference type="Pfam" id="PF01402"/>
    </source>
</evidence>
<dbReference type="GO" id="GO:0006355">
    <property type="term" value="P:regulation of DNA-templated transcription"/>
    <property type="evidence" value="ECO:0007669"/>
    <property type="project" value="InterPro"/>
</dbReference>
<dbReference type="Pfam" id="PF01402">
    <property type="entry name" value="RHH_1"/>
    <property type="match status" value="1"/>
</dbReference>
<dbReference type="CDD" id="cd22231">
    <property type="entry name" value="RHH_NikR_HicB-like"/>
    <property type="match status" value="1"/>
</dbReference>
<sequence length="86" mass="10080">MISLRIPQELERKLDSLAKSKGKNRSEIIKDSILEYIKNHSSEKTPFDLGQDLFGKYSADDRNLAKNRKDSLKDMIKRKNEKRRSN</sequence>
<dbReference type="Gene3D" id="1.10.1220.10">
    <property type="entry name" value="Met repressor-like"/>
    <property type="match status" value="1"/>
</dbReference>
<feature type="region of interest" description="Disordered" evidence="1">
    <location>
        <begin position="65"/>
        <end position="86"/>
    </location>
</feature>
<evidence type="ECO:0000313" key="3">
    <source>
        <dbReference type="EMBL" id="TGN13707.1"/>
    </source>
</evidence>
<comment type="caution">
    <text evidence="3">The sequence shown here is derived from an EMBL/GenBank/DDBJ whole genome shotgun (WGS) entry which is preliminary data.</text>
</comment>
<dbReference type="RefSeq" id="WP_135763037.1">
    <property type="nucleotide sequence ID" value="NZ_RQHV01000027.1"/>
</dbReference>
<reference evidence="3" key="1">
    <citation type="journal article" date="2019" name="PLoS Negl. Trop. Dis.">
        <title>Revisiting the worldwide diversity of Leptospira species in the environment.</title>
        <authorList>
            <person name="Vincent A.T."/>
            <person name="Schiettekatte O."/>
            <person name="Bourhy P."/>
            <person name="Veyrier F.J."/>
            <person name="Picardeau M."/>
        </authorList>
    </citation>
    <scope>NUCLEOTIDE SEQUENCE [LARGE SCALE GENOMIC DNA]</scope>
    <source>
        <strain evidence="3">201400974</strain>
    </source>
</reference>
<dbReference type="AlphaFoldDB" id="A0A4R9LTL2"/>
<dbReference type="InterPro" id="IPR002145">
    <property type="entry name" value="CopG"/>
</dbReference>
<gene>
    <name evidence="3" type="ORF">EHS11_03535</name>
</gene>
<keyword evidence="4" id="KW-1185">Reference proteome</keyword>